<keyword evidence="4" id="KW-1185">Reference proteome</keyword>
<gene>
    <name evidence="3" type="ORF">MTR67_039656</name>
</gene>
<name>A0AAF0UIW0_SOLVR</name>
<evidence type="ECO:0000256" key="1">
    <source>
        <dbReference type="SAM" id="MobiDB-lite"/>
    </source>
</evidence>
<dbReference type="InterPro" id="IPR043128">
    <property type="entry name" value="Rev_trsase/Diguanyl_cyclase"/>
</dbReference>
<dbReference type="InterPro" id="IPR000477">
    <property type="entry name" value="RT_dom"/>
</dbReference>
<feature type="compositionally biased region" description="Basic and acidic residues" evidence="1">
    <location>
        <begin position="1"/>
        <end position="15"/>
    </location>
</feature>
<feature type="domain" description="Reverse transcriptase" evidence="2">
    <location>
        <begin position="122"/>
        <end position="207"/>
    </location>
</feature>
<accession>A0AAF0UIW0</accession>
<feature type="region of interest" description="Disordered" evidence="1">
    <location>
        <begin position="1"/>
        <end position="23"/>
    </location>
</feature>
<reference evidence="3" key="1">
    <citation type="submission" date="2023-08" db="EMBL/GenBank/DDBJ databases">
        <title>A de novo genome assembly of Solanum verrucosum Schlechtendal, a Mexican diploid species geographically isolated from the other diploid A-genome species in potato relatives.</title>
        <authorList>
            <person name="Hosaka K."/>
        </authorList>
    </citation>
    <scope>NUCLEOTIDE SEQUENCE</scope>
    <source>
        <tissue evidence="3">Young leaves</tissue>
    </source>
</reference>
<dbReference type="InterPro" id="IPR043502">
    <property type="entry name" value="DNA/RNA_pol_sf"/>
</dbReference>
<protein>
    <recommendedName>
        <fullName evidence="2">Reverse transcriptase domain-containing protein</fullName>
    </recommendedName>
</protein>
<dbReference type="PANTHER" id="PTHR24559:SF444">
    <property type="entry name" value="REVERSE TRANSCRIPTASE DOMAIN-CONTAINING PROTEIN"/>
    <property type="match status" value="1"/>
</dbReference>
<dbReference type="EMBL" id="CP133620">
    <property type="protein sequence ID" value="WMV46271.1"/>
    <property type="molecule type" value="Genomic_DNA"/>
</dbReference>
<evidence type="ECO:0000259" key="2">
    <source>
        <dbReference type="Pfam" id="PF00078"/>
    </source>
</evidence>
<sequence>MTTRRDFTRSNEEHNVNQGAPLEAPQALVDPLVENVTHMEFRATIQVLAKVVTAQANRGVIDLVNPNVNSAASRVRDFARMNPPKFLSSKVEEDPERFIDEVDKGVARVWYDQWKKSRAEGSPIASWAAFAPFAFQVAFGNRTRYGHYEFLVMSFGLTNAPAAFMNLMNEVFRQYLDIFVIVFINDILIYSRSENEYVNHLRIVLSHPARRNADPQDQGVPNAPDVQLQVEVINAEFIDAIWMLFQVVANQVGQQRGDQHDVADISRVLEFLRMNPPDVTGSRVSRIRKTLWKSYKRDEGAPVVSWAAFAPIASHVAFGNRDAGSISLVSNLSGMAFCSLILTVQEEAHNDLYNDPYLSNLYPITAISILISPTTTTINVTTLVPARPRIAQTRTPTWFDKN</sequence>
<evidence type="ECO:0000313" key="4">
    <source>
        <dbReference type="Proteomes" id="UP001234989"/>
    </source>
</evidence>
<organism evidence="3 4">
    <name type="scientific">Solanum verrucosum</name>
    <dbReference type="NCBI Taxonomy" id="315347"/>
    <lineage>
        <taxon>Eukaryota</taxon>
        <taxon>Viridiplantae</taxon>
        <taxon>Streptophyta</taxon>
        <taxon>Embryophyta</taxon>
        <taxon>Tracheophyta</taxon>
        <taxon>Spermatophyta</taxon>
        <taxon>Magnoliopsida</taxon>
        <taxon>eudicotyledons</taxon>
        <taxon>Gunneridae</taxon>
        <taxon>Pentapetalae</taxon>
        <taxon>asterids</taxon>
        <taxon>lamiids</taxon>
        <taxon>Solanales</taxon>
        <taxon>Solanaceae</taxon>
        <taxon>Solanoideae</taxon>
        <taxon>Solaneae</taxon>
        <taxon>Solanum</taxon>
    </lineage>
</organism>
<dbReference type="InterPro" id="IPR053134">
    <property type="entry name" value="RNA-dir_DNA_polymerase"/>
</dbReference>
<dbReference type="Pfam" id="PF00078">
    <property type="entry name" value="RVT_1"/>
    <property type="match status" value="1"/>
</dbReference>
<dbReference type="Proteomes" id="UP001234989">
    <property type="component" value="Chromosome 9"/>
</dbReference>
<dbReference type="SUPFAM" id="SSF56672">
    <property type="entry name" value="DNA/RNA polymerases"/>
    <property type="match status" value="1"/>
</dbReference>
<proteinExistence type="predicted"/>
<dbReference type="PANTHER" id="PTHR24559">
    <property type="entry name" value="TRANSPOSON TY3-I GAG-POL POLYPROTEIN"/>
    <property type="match status" value="1"/>
</dbReference>
<dbReference type="CDD" id="cd01647">
    <property type="entry name" value="RT_LTR"/>
    <property type="match status" value="1"/>
</dbReference>
<evidence type="ECO:0000313" key="3">
    <source>
        <dbReference type="EMBL" id="WMV46271.1"/>
    </source>
</evidence>
<dbReference type="AlphaFoldDB" id="A0AAF0UIW0"/>
<dbReference type="Gene3D" id="3.30.70.270">
    <property type="match status" value="1"/>
</dbReference>